<gene>
    <name evidence="5" type="ORF">HINF_LOCUS40030</name>
    <name evidence="6" type="ORF">HINF_LOCUS43203</name>
    <name evidence="3" type="ORF">HINF_LOCUS43582</name>
    <name evidence="4" type="ORF">HINF_LOCUS44361</name>
</gene>
<evidence type="ECO:0000313" key="6">
    <source>
        <dbReference type="EMBL" id="CAL6049349.1"/>
    </source>
</evidence>
<evidence type="ECO:0000313" key="4">
    <source>
        <dbReference type="EMBL" id="CAI9956716.1"/>
    </source>
</evidence>
<proteinExistence type="predicted"/>
<keyword evidence="2" id="KW-1133">Transmembrane helix</keyword>
<reference evidence="4" key="1">
    <citation type="submission" date="2023-06" db="EMBL/GenBank/DDBJ databases">
        <authorList>
            <person name="Kurt Z."/>
        </authorList>
    </citation>
    <scope>NUCLEOTIDE SEQUENCE</scope>
</reference>
<evidence type="ECO:0000313" key="5">
    <source>
        <dbReference type="EMBL" id="CAL6043353.1"/>
    </source>
</evidence>
<feature type="compositionally biased region" description="Basic residues" evidence="1">
    <location>
        <begin position="1"/>
        <end position="28"/>
    </location>
</feature>
<protein>
    <submittedName>
        <fullName evidence="5">Hypothetical_protein</fullName>
    </submittedName>
</protein>
<dbReference type="EMBL" id="CATOUU010000869">
    <property type="protein sequence ID" value="CAI9955937.1"/>
    <property type="molecule type" value="Genomic_DNA"/>
</dbReference>
<evidence type="ECO:0000313" key="3">
    <source>
        <dbReference type="EMBL" id="CAI9955937.1"/>
    </source>
</evidence>
<keyword evidence="2" id="KW-0812">Transmembrane</keyword>
<keyword evidence="2" id="KW-0472">Membrane</keyword>
<dbReference type="Proteomes" id="UP001642409">
    <property type="component" value="Unassembled WGS sequence"/>
</dbReference>
<dbReference type="AlphaFoldDB" id="A0AA86QCN6"/>
<name>A0AA86QCN6_9EUKA</name>
<evidence type="ECO:0000313" key="7">
    <source>
        <dbReference type="Proteomes" id="UP001642409"/>
    </source>
</evidence>
<comment type="caution">
    <text evidence="4">The sequence shown here is derived from an EMBL/GenBank/DDBJ whole genome shotgun (WGS) entry which is preliminary data.</text>
</comment>
<keyword evidence="7" id="KW-1185">Reference proteome</keyword>
<dbReference type="EMBL" id="CAXDID020000179">
    <property type="protein sequence ID" value="CAL6049349.1"/>
    <property type="molecule type" value="Genomic_DNA"/>
</dbReference>
<feature type="transmembrane region" description="Helical" evidence="2">
    <location>
        <begin position="78"/>
        <end position="97"/>
    </location>
</feature>
<organism evidence="4">
    <name type="scientific">Hexamita inflata</name>
    <dbReference type="NCBI Taxonomy" id="28002"/>
    <lineage>
        <taxon>Eukaryota</taxon>
        <taxon>Metamonada</taxon>
        <taxon>Diplomonadida</taxon>
        <taxon>Hexamitidae</taxon>
        <taxon>Hexamitinae</taxon>
        <taxon>Hexamita</taxon>
    </lineage>
</organism>
<evidence type="ECO:0000256" key="1">
    <source>
        <dbReference type="SAM" id="MobiDB-lite"/>
    </source>
</evidence>
<dbReference type="EMBL" id="CAXDID020000157">
    <property type="protein sequence ID" value="CAL6043353.1"/>
    <property type="molecule type" value="Genomic_DNA"/>
</dbReference>
<accession>A0AA86QCN6</accession>
<feature type="transmembrane region" description="Helical" evidence="2">
    <location>
        <begin position="50"/>
        <end position="71"/>
    </location>
</feature>
<reference evidence="5 7" key="2">
    <citation type="submission" date="2024-07" db="EMBL/GenBank/DDBJ databases">
        <authorList>
            <person name="Akdeniz Z."/>
        </authorList>
    </citation>
    <scope>NUCLEOTIDE SEQUENCE [LARGE SCALE GENOMIC DNA]</scope>
</reference>
<evidence type="ECO:0000256" key="2">
    <source>
        <dbReference type="SAM" id="Phobius"/>
    </source>
</evidence>
<feature type="region of interest" description="Disordered" evidence="1">
    <location>
        <begin position="1"/>
        <end position="31"/>
    </location>
</feature>
<sequence length="203" mass="22622">MGRHGGHHHSHHSHHTVHHYHGHSHHYRSSGNGRPEDPLYLYNNPQCWRVMSWIVPVAIITGIALIITFVVNEEDQQIGLIMGGGILLFYSIAVSVITSAKCCAVGSVRYYMLPCTMSQQELEALKNQCQAKHDAIFGVPVQVVQTNILNPVQVIPLAQPIMSQQNIYQTQVQPQILQSSQASTVEMIQKPYIAPEITISAVM</sequence>
<dbReference type="EMBL" id="CATOUU010000879">
    <property type="protein sequence ID" value="CAI9956716.1"/>
    <property type="molecule type" value="Genomic_DNA"/>
</dbReference>